<comment type="caution">
    <text evidence="6">The sequence shown here is derived from an EMBL/GenBank/DDBJ whole genome shotgun (WGS) entry which is preliminary data.</text>
</comment>
<dbReference type="GO" id="GO:0046872">
    <property type="term" value="F:metal ion binding"/>
    <property type="evidence" value="ECO:0007669"/>
    <property type="project" value="UniProtKB-KW"/>
</dbReference>
<dbReference type="Pfam" id="PF13416">
    <property type="entry name" value="SBP_bac_8"/>
    <property type="match status" value="1"/>
</dbReference>
<dbReference type="AlphaFoldDB" id="A0A401ICR9"/>
<evidence type="ECO:0000313" key="7">
    <source>
        <dbReference type="Proteomes" id="UP000287247"/>
    </source>
</evidence>
<dbReference type="PIRSF" id="PIRSF002825">
    <property type="entry name" value="CfbpA"/>
    <property type="match status" value="1"/>
</dbReference>
<keyword evidence="2" id="KW-0406">Ion transport</keyword>
<dbReference type="GO" id="GO:0030288">
    <property type="term" value="C:outer membrane-bounded periplasmic space"/>
    <property type="evidence" value="ECO:0007669"/>
    <property type="project" value="TreeGrafter"/>
</dbReference>
<name>A0A401ICR9_APHSA</name>
<proteinExistence type="inferred from homology"/>
<dbReference type="InterPro" id="IPR006059">
    <property type="entry name" value="SBP"/>
</dbReference>
<organism evidence="6 7">
    <name type="scientific">Aphanothece sacrum FPU1</name>
    <dbReference type="NCBI Taxonomy" id="1920663"/>
    <lineage>
        <taxon>Bacteria</taxon>
        <taxon>Bacillati</taxon>
        <taxon>Cyanobacteriota</taxon>
        <taxon>Cyanophyceae</taxon>
        <taxon>Oscillatoriophycideae</taxon>
        <taxon>Chroococcales</taxon>
        <taxon>Aphanothecaceae</taxon>
        <taxon>Aphanothece</taxon>
    </lineage>
</organism>
<feature type="binding site" evidence="4">
    <location>
        <position position="216"/>
    </location>
    <ligand>
        <name>Fe cation</name>
        <dbReference type="ChEBI" id="CHEBI:24875"/>
    </ligand>
</feature>
<feature type="binding site" evidence="4">
    <location>
        <position position="29"/>
    </location>
    <ligand>
        <name>Fe cation</name>
        <dbReference type="ChEBI" id="CHEBI:24875"/>
    </ligand>
</feature>
<evidence type="ECO:0000256" key="2">
    <source>
        <dbReference type="ARBA" id="ARBA00022496"/>
    </source>
</evidence>
<feature type="binding site" evidence="4">
    <location>
        <position position="217"/>
    </location>
    <ligand>
        <name>Fe cation</name>
        <dbReference type="ChEBI" id="CHEBI:24875"/>
    </ligand>
</feature>
<dbReference type="Proteomes" id="UP000287247">
    <property type="component" value="Unassembled WGS sequence"/>
</dbReference>
<evidence type="ECO:0000256" key="4">
    <source>
        <dbReference type="PIRSR" id="PIRSR002825-1"/>
    </source>
</evidence>
<evidence type="ECO:0000256" key="5">
    <source>
        <dbReference type="SAM" id="MobiDB-lite"/>
    </source>
</evidence>
<feature type="region of interest" description="Disordered" evidence="5">
    <location>
        <begin position="1"/>
        <end position="20"/>
    </location>
</feature>
<dbReference type="InterPro" id="IPR026045">
    <property type="entry name" value="Ferric-bd"/>
</dbReference>
<evidence type="ECO:0000313" key="6">
    <source>
        <dbReference type="EMBL" id="GBF79093.1"/>
    </source>
</evidence>
<keyword evidence="2" id="KW-0410">Iron transport</keyword>
<evidence type="ECO:0000256" key="1">
    <source>
        <dbReference type="ARBA" id="ARBA00008520"/>
    </source>
</evidence>
<dbReference type="PANTHER" id="PTHR30006:SF15">
    <property type="entry name" value="IRON-UTILIZATION PERIPLASMIC PROTEIN"/>
    <property type="match status" value="1"/>
</dbReference>
<dbReference type="EMBL" id="BDQK01000001">
    <property type="protein sequence ID" value="GBF79093.1"/>
    <property type="molecule type" value="Genomic_DNA"/>
</dbReference>
<keyword evidence="2" id="KW-0813">Transport</keyword>
<accession>A0A401ICR9</accession>
<keyword evidence="4" id="KW-0408">Iron</keyword>
<keyword evidence="7" id="KW-1185">Reference proteome</keyword>
<protein>
    <submittedName>
        <fullName evidence="6">Extracellular solute-binding protein family 1</fullName>
    </submittedName>
</protein>
<sequence>MTSCGNKSQPNATPSPSVGQELNLYSSRHYNTDTALYEGFTKETGIKVNLVEGSADELIERIQSEGNNTQADILITVDVARLWRAQEAGIFTPVSSPILTQRIPPALRNPEGYWFGFTKRARVIVYNKEKVKPEQLSTYENLADPQWKGKITMRSSGNTYNQSLVASLIEAHGEAKTEEWCRGLVANFARPPQSNDMGQVEAVASGIADVTLANTYYIVRFAKSNEPAKKEVFQKIGVFFPNQQDRGTHVNISGAGVVKNAPNQKNAIKFIEYLTSNSAQEFFAQTNDEYPVVKDVALDPILAKFGTFKADETNIASFGPNLAAAVKIMDRAGWK</sequence>
<dbReference type="GO" id="GO:0006826">
    <property type="term" value="P:iron ion transport"/>
    <property type="evidence" value="ECO:0007669"/>
    <property type="project" value="UniProtKB-KW"/>
</dbReference>
<comment type="similarity">
    <text evidence="1">Belongs to the bacterial solute-binding protein 1 family.</text>
</comment>
<evidence type="ECO:0000256" key="3">
    <source>
        <dbReference type="ARBA" id="ARBA00022729"/>
    </source>
</evidence>
<keyword evidence="4" id="KW-0479">Metal-binding</keyword>
<dbReference type="Gene3D" id="3.40.190.10">
    <property type="entry name" value="Periplasmic binding protein-like II"/>
    <property type="match status" value="2"/>
</dbReference>
<dbReference type="CDD" id="cd13542">
    <property type="entry name" value="PBP2_FutA1_ilke"/>
    <property type="match status" value="1"/>
</dbReference>
<dbReference type="PANTHER" id="PTHR30006">
    <property type="entry name" value="THIAMINE-BINDING PERIPLASMIC PROTEIN-RELATED"/>
    <property type="match status" value="1"/>
</dbReference>
<reference evidence="7" key="1">
    <citation type="submission" date="2017-05" db="EMBL/GenBank/DDBJ databases">
        <title>Physiological properties and genetic analysis related to exopolysaccharide production of fresh-water unicellular cyanobacterium Aphanothece sacrum, Suizenji Nori, that has been cultured as a food source in Japan.</title>
        <authorList>
            <person name="Kanesaki Y."/>
            <person name="Yoshikawa S."/>
            <person name="Ohki K."/>
        </authorList>
    </citation>
    <scope>NUCLEOTIDE SEQUENCE [LARGE SCALE GENOMIC DNA]</scope>
    <source>
        <strain evidence="7">FPU1</strain>
    </source>
</reference>
<gene>
    <name evidence="6" type="ORF">AsFPU1_0485</name>
</gene>
<dbReference type="SUPFAM" id="SSF53850">
    <property type="entry name" value="Periplasmic binding protein-like II"/>
    <property type="match status" value="1"/>
</dbReference>
<keyword evidence="3" id="KW-0732">Signal</keyword>